<dbReference type="EMBL" id="REGN01010268">
    <property type="protein sequence ID" value="RMZ99338.1"/>
    <property type="molecule type" value="Genomic_DNA"/>
</dbReference>
<reference evidence="1 2" key="1">
    <citation type="journal article" date="2018" name="Sci. Rep.">
        <title>Genomic signatures of local adaptation to the degree of environmental predictability in rotifers.</title>
        <authorList>
            <person name="Franch-Gras L."/>
            <person name="Hahn C."/>
            <person name="Garcia-Roger E.M."/>
            <person name="Carmona M.J."/>
            <person name="Serra M."/>
            <person name="Gomez A."/>
        </authorList>
    </citation>
    <scope>NUCLEOTIDE SEQUENCE [LARGE SCALE GENOMIC DNA]</scope>
    <source>
        <strain evidence="1">HYR1</strain>
    </source>
</reference>
<evidence type="ECO:0000313" key="1">
    <source>
        <dbReference type="EMBL" id="RMZ99338.1"/>
    </source>
</evidence>
<dbReference type="AlphaFoldDB" id="A0A3M7PK16"/>
<dbReference type="Proteomes" id="UP000276133">
    <property type="component" value="Unassembled WGS sequence"/>
</dbReference>
<evidence type="ECO:0000313" key="2">
    <source>
        <dbReference type="Proteomes" id="UP000276133"/>
    </source>
</evidence>
<comment type="caution">
    <text evidence="1">The sequence shown here is derived from an EMBL/GenBank/DDBJ whole genome shotgun (WGS) entry which is preliminary data.</text>
</comment>
<organism evidence="1 2">
    <name type="scientific">Brachionus plicatilis</name>
    <name type="common">Marine rotifer</name>
    <name type="synonym">Brachionus muelleri</name>
    <dbReference type="NCBI Taxonomy" id="10195"/>
    <lineage>
        <taxon>Eukaryota</taxon>
        <taxon>Metazoa</taxon>
        <taxon>Spiralia</taxon>
        <taxon>Gnathifera</taxon>
        <taxon>Rotifera</taxon>
        <taxon>Eurotatoria</taxon>
        <taxon>Monogononta</taxon>
        <taxon>Pseudotrocha</taxon>
        <taxon>Ploima</taxon>
        <taxon>Brachionidae</taxon>
        <taxon>Brachionus</taxon>
    </lineage>
</organism>
<sequence length="78" mass="9009">MVGNKPCTVFPRSILQPQNPKHNFDAGNKYHLAHVKTFLTYTTYVKVVFRVLAHVESAGSNKLYSTYSLEIFRILMNY</sequence>
<protein>
    <submittedName>
        <fullName evidence="1">Uncharacterized protein</fullName>
    </submittedName>
</protein>
<gene>
    <name evidence="1" type="ORF">BpHYR1_015392</name>
</gene>
<keyword evidence="2" id="KW-1185">Reference proteome</keyword>
<name>A0A3M7PK16_BRAPC</name>
<proteinExistence type="predicted"/>
<accession>A0A3M7PK16</accession>